<keyword evidence="3" id="KW-1185">Reference proteome</keyword>
<dbReference type="GeneID" id="70223395"/>
<keyword evidence="1" id="KW-0812">Transmembrane</keyword>
<keyword evidence="1" id="KW-0472">Membrane</keyword>
<dbReference type="OrthoDB" id="3556237at2759"/>
<feature type="transmembrane region" description="Helical" evidence="1">
    <location>
        <begin position="94"/>
        <end position="111"/>
    </location>
</feature>
<protein>
    <submittedName>
        <fullName evidence="2">Uncharacterized protein</fullName>
    </submittedName>
</protein>
<dbReference type="AlphaFoldDB" id="A0A9P9K5H9"/>
<comment type="caution">
    <text evidence="2">The sequence shown here is derived from an EMBL/GenBank/DDBJ whole genome shotgun (WGS) entry which is preliminary data.</text>
</comment>
<gene>
    <name evidence="2" type="ORF">BKA55DRAFT_575968</name>
</gene>
<accession>A0A9P9K5H9</accession>
<dbReference type="EMBL" id="JAGMUX010000013">
    <property type="protein sequence ID" value="KAH7240884.1"/>
    <property type="molecule type" value="Genomic_DNA"/>
</dbReference>
<dbReference type="RefSeq" id="XP_046046398.1">
    <property type="nucleotide sequence ID" value="XM_046193441.1"/>
</dbReference>
<evidence type="ECO:0000256" key="1">
    <source>
        <dbReference type="SAM" id="Phobius"/>
    </source>
</evidence>
<feature type="transmembrane region" description="Helical" evidence="1">
    <location>
        <begin position="53"/>
        <end position="73"/>
    </location>
</feature>
<keyword evidence="1" id="KW-1133">Transmembrane helix</keyword>
<feature type="transmembrane region" description="Helical" evidence="1">
    <location>
        <begin position="117"/>
        <end position="136"/>
    </location>
</feature>
<sequence>MCRDAINKRVNHETVQLLGNIMIGFLIASMITNLFSAYVVSGCDSVTEICPTIALGVDAFCIFMTLVFCVYLMNYASGPYLKGIKPSDFKDMEMVGYGFWMLLAMLIIRVISNPRLLFCTIVVLLPIALIFFLALVRTKGFFSVVGTAVEAEKKSKGSF</sequence>
<evidence type="ECO:0000313" key="2">
    <source>
        <dbReference type="EMBL" id="KAH7240884.1"/>
    </source>
</evidence>
<reference evidence="2" key="1">
    <citation type="journal article" date="2021" name="Nat. Commun.">
        <title>Genetic determinants of endophytism in the Arabidopsis root mycobiome.</title>
        <authorList>
            <person name="Mesny F."/>
            <person name="Miyauchi S."/>
            <person name="Thiergart T."/>
            <person name="Pickel B."/>
            <person name="Atanasova L."/>
            <person name="Karlsson M."/>
            <person name="Huettel B."/>
            <person name="Barry K.W."/>
            <person name="Haridas S."/>
            <person name="Chen C."/>
            <person name="Bauer D."/>
            <person name="Andreopoulos W."/>
            <person name="Pangilinan J."/>
            <person name="LaButti K."/>
            <person name="Riley R."/>
            <person name="Lipzen A."/>
            <person name="Clum A."/>
            <person name="Drula E."/>
            <person name="Henrissat B."/>
            <person name="Kohler A."/>
            <person name="Grigoriev I.V."/>
            <person name="Martin F.M."/>
            <person name="Hacquard S."/>
        </authorList>
    </citation>
    <scope>NUCLEOTIDE SEQUENCE</scope>
    <source>
        <strain evidence="2">MPI-CAGE-AT-0023</strain>
    </source>
</reference>
<proteinExistence type="predicted"/>
<name>A0A9P9K5H9_FUSRE</name>
<organism evidence="2 3">
    <name type="scientific">Fusarium redolens</name>
    <dbReference type="NCBI Taxonomy" id="48865"/>
    <lineage>
        <taxon>Eukaryota</taxon>
        <taxon>Fungi</taxon>
        <taxon>Dikarya</taxon>
        <taxon>Ascomycota</taxon>
        <taxon>Pezizomycotina</taxon>
        <taxon>Sordariomycetes</taxon>
        <taxon>Hypocreomycetidae</taxon>
        <taxon>Hypocreales</taxon>
        <taxon>Nectriaceae</taxon>
        <taxon>Fusarium</taxon>
        <taxon>Fusarium redolens species complex</taxon>
    </lineage>
</organism>
<dbReference type="Proteomes" id="UP000720189">
    <property type="component" value="Unassembled WGS sequence"/>
</dbReference>
<feature type="transmembrane region" description="Helical" evidence="1">
    <location>
        <begin position="21"/>
        <end position="41"/>
    </location>
</feature>
<evidence type="ECO:0000313" key="3">
    <source>
        <dbReference type="Proteomes" id="UP000720189"/>
    </source>
</evidence>